<accession>A0A9X4KP13</accession>
<dbReference type="RefSeq" id="WP_277528927.1">
    <property type="nucleotide sequence ID" value="NZ_JAPDIA010000001.1"/>
</dbReference>
<proteinExistence type="predicted"/>
<comment type="caution">
    <text evidence="1">The sequence shown here is derived from an EMBL/GenBank/DDBJ whole genome shotgun (WGS) entry which is preliminary data.</text>
</comment>
<dbReference type="EMBL" id="JAPDIA010000001">
    <property type="protein sequence ID" value="MDG0808444.1"/>
    <property type="molecule type" value="Genomic_DNA"/>
</dbReference>
<evidence type="ECO:0000313" key="1">
    <source>
        <dbReference type="EMBL" id="MDG0808444.1"/>
    </source>
</evidence>
<dbReference type="Proteomes" id="UP001153404">
    <property type="component" value="Unassembled WGS sequence"/>
</dbReference>
<keyword evidence="2" id="KW-1185">Reference proteome</keyword>
<name>A0A9X4KP13_9BACL</name>
<sequence>MSKQFIHSLVELFEASTYTLHNYANLNPFSVVSKVIFSVEQRFISILDILTEINYVSSIEEIARVEKLIYSRVLTFKVRWREGYPEIIKLLMRHGFRFGITKEEWLSSIKDNLMEYLEDFETFGIFMELDELIPNFISSEEKRYIQQNFIQIIESEQEHYLEEESDIDNINGYYDSLERLASFFDVDMTEEIDSLQERIKKIGRRYYRT</sequence>
<protein>
    <submittedName>
        <fullName evidence="1">Uncharacterized protein</fullName>
    </submittedName>
</protein>
<dbReference type="AlphaFoldDB" id="A0A9X4KP13"/>
<reference evidence="1" key="1">
    <citation type="submission" date="2022-10" db="EMBL/GenBank/DDBJ databases">
        <title>Comparative genomic analysis of Cohnella hashimotonis sp. nov., isolated from the International Space Station.</title>
        <authorList>
            <person name="Simpson A."/>
            <person name="Venkateswaran K."/>
        </authorList>
    </citation>
    <scope>NUCLEOTIDE SEQUENCE</scope>
    <source>
        <strain evidence="1">DSM 28161</strain>
    </source>
</reference>
<gene>
    <name evidence="1" type="ORF">OMP40_02725</name>
</gene>
<organism evidence="1 2">
    <name type="scientific">Cohnella rhizosphaerae</name>
    <dbReference type="NCBI Taxonomy" id="1457232"/>
    <lineage>
        <taxon>Bacteria</taxon>
        <taxon>Bacillati</taxon>
        <taxon>Bacillota</taxon>
        <taxon>Bacilli</taxon>
        <taxon>Bacillales</taxon>
        <taxon>Paenibacillaceae</taxon>
        <taxon>Cohnella</taxon>
    </lineage>
</organism>
<evidence type="ECO:0000313" key="2">
    <source>
        <dbReference type="Proteomes" id="UP001153404"/>
    </source>
</evidence>